<name>A0A834CYC5_JUGRE</name>
<dbReference type="AlphaFoldDB" id="A0A834CYC5"/>
<comment type="caution">
    <text evidence="12">The sequence shown here is derived from an EMBL/GenBank/DDBJ whole genome shotgun (WGS) entry which is preliminary data.</text>
</comment>
<evidence type="ECO:0000256" key="7">
    <source>
        <dbReference type="ARBA" id="ARBA00023136"/>
    </source>
</evidence>
<evidence type="ECO:0000313" key="12">
    <source>
        <dbReference type="EMBL" id="KAF5468453.1"/>
    </source>
</evidence>
<dbReference type="Gene3D" id="3.80.10.10">
    <property type="entry name" value="Ribonuclease Inhibitor"/>
    <property type="match status" value="2"/>
</dbReference>
<reference evidence="12" key="1">
    <citation type="submission" date="2015-10" db="EMBL/GenBank/DDBJ databases">
        <authorList>
            <person name="Martinez-Garcia P.J."/>
            <person name="Crepeau M.W."/>
            <person name="Puiu D."/>
            <person name="Gonzalez-Ibeas D."/>
            <person name="Whalen J."/>
            <person name="Stevens K."/>
            <person name="Paul R."/>
            <person name="Butterfield T."/>
            <person name="Britton M."/>
            <person name="Reagan R."/>
            <person name="Chakraborty S."/>
            <person name="Walawage S.L."/>
            <person name="Vasquez-Gross H.A."/>
            <person name="Cardeno C."/>
            <person name="Famula R."/>
            <person name="Pratt K."/>
            <person name="Kuruganti S."/>
            <person name="Aradhya M.K."/>
            <person name="Leslie C.A."/>
            <person name="Dandekar A.M."/>
            <person name="Salzberg S.L."/>
            <person name="Wegrzyn J.L."/>
            <person name="Langley C.H."/>
            <person name="Neale D.B."/>
        </authorList>
    </citation>
    <scope>NUCLEOTIDE SEQUENCE</scope>
    <source>
        <tissue evidence="12">Leaves</tissue>
    </source>
</reference>
<dbReference type="EMBL" id="LIHL02000006">
    <property type="protein sequence ID" value="KAF5468453.1"/>
    <property type="molecule type" value="Genomic_DNA"/>
</dbReference>
<dbReference type="Pfam" id="PF08263">
    <property type="entry name" value="LRRNT_2"/>
    <property type="match status" value="1"/>
</dbReference>
<dbReference type="InterPro" id="IPR032675">
    <property type="entry name" value="LRR_dom_sf"/>
</dbReference>
<evidence type="ECO:0000256" key="3">
    <source>
        <dbReference type="ARBA" id="ARBA00022692"/>
    </source>
</evidence>
<dbReference type="RefSeq" id="XP_018826646.2">
    <property type="nucleotide sequence ID" value="XM_018971101.2"/>
</dbReference>
<evidence type="ECO:0000256" key="9">
    <source>
        <dbReference type="ARBA" id="ARBA00023180"/>
    </source>
</evidence>
<proteinExistence type="predicted"/>
<dbReference type="PANTHER" id="PTHR48061:SF12">
    <property type="entry name" value="DISEASE RESISTANCE LIKE PROTEIN"/>
    <property type="match status" value="1"/>
</dbReference>
<evidence type="ECO:0000256" key="4">
    <source>
        <dbReference type="ARBA" id="ARBA00022729"/>
    </source>
</evidence>
<gene>
    <name evidence="12" type="ORF">F2P56_012603</name>
</gene>
<evidence type="ECO:0000256" key="5">
    <source>
        <dbReference type="ARBA" id="ARBA00022737"/>
    </source>
</evidence>
<keyword evidence="3 10" id="KW-0812">Transmembrane</keyword>
<evidence type="ECO:0000313" key="13">
    <source>
        <dbReference type="Proteomes" id="UP000619265"/>
    </source>
</evidence>
<keyword evidence="8" id="KW-0675">Receptor</keyword>
<accession>A0A834CYC5</accession>
<dbReference type="InterPro" id="IPR046956">
    <property type="entry name" value="RLP23-like"/>
</dbReference>
<evidence type="ECO:0000259" key="11">
    <source>
        <dbReference type="Pfam" id="PF08263"/>
    </source>
</evidence>
<keyword evidence="4" id="KW-0732">Signal</keyword>
<feature type="transmembrane region" description="Helical" evidence="10">
    <location>
        <begin position="7"/>
        <end position="27"/>
    </location>
</feature>
<keyword evidence="5" id="KW-0677">Repeat</keyword>
<keyword evidence="2" id="KW-0433">Leucine-rich repeat</keyword>
<evidence type="ECO:0000256" key="2">
    <source>
        <dbReference type="ARBA" id="ARBA00022614"/>
    </source>
</evidence>
<reference evidence="12" key="2">
    <citation type="submission" date="2020-03" db="EMBL/GenBank/DDBJ databases">
        <title>Walnut 2.0.</title>
        <authorList>
            <person name="Marrano A."/>
            <person name="Britton M."/>
            <person name="Zimin A.V."/>
            <person name="Zaini P.A."/>
            <person name="Workman R."/>
            <person name="Puiu D."/>
            <person name="Bianco L."/>
            <person name="Allen B.J."/>
            <person name="Troggio M."/>
            <person name="Leslie C.A."/>
            <person name="Timp W."/>
            <person name="Dendekar A."/>
            <person name="Salzberg S.L."/>
            <person name="Neale D.B."/>
        </authorList>
    </citation>
    <scope>NUCLEOTIDE SEQUENCE</scope>
    <source>
        <tissue evidence="12">Leaves</tissue>
    </source>
</reference>
<dbReference type="PANTHER" id="PTHR48061">
    <property type="entry name" value="LEUCINE-RICH REPEAT RECEPTOR PROTEIN KINASE EMS1-LIKE-RELATED"/>
    <property type="match status" value="1"/>
</dbReference>
<evidence type="ECO:0000256" key="6">
    <source>
        <dbReference type="ARBA" id="ARBA00022989"/>
    </source>
</evidence>
<organism evidence="12 13">
    <name type="scientific">Juglans regia</name>
    <name type="common">English walnut</name>
    <dbReference type="NCBI Taxonomy" id="51240"/>
    <lineage>
        <taxon>Eukaryota</taxon>
        <taxon>Viridiplantae</taxon>
        <taxon>Streptophyta</taxon>
        <taxon>Embryophyta</taxon>
        <taxon>Tracheophyta</taxon>
        <taxon>Spermatophyta</taxon>
        <taxon>Magnoliopsida</taxon>
        <taxon>eudicotyledons</taxon>
        <taxon>Gunneridae</taxon>
        <taxon>Pentapetalae</taxon>
        <taxon>rosids</taxon>
        <taxon>fabids</taxon>
        <taxon>Fagales</taxon>
        <taxon>Juglandaceae</taxon>
        <taxon>Juglans</taxon>
    </lineage>
</organism>
<protein>
    <recommendedName>
        <fullName evidence="11">Leucine-rich repeat-containing N-terminal plant-type domain-containing protein</fullName>
    </recommendedName>
</protein>
<sequence length="181" mass="20087">MGLSFPLIILIVHYLVSLMMFNLILFASSSGVQPLCHDDERFALLQFKESFTISQSASTNPSTYLKVSSWKPDQISDCCKWDGVECNKDTGHVIGLDLSSSCLKGFLNSSSSLFHLAHLQNLNLADNDFNSSPLPTSFRQFSRLKNLNLSASVVSGQIPSEILELSKLVSLDLSYNHRLKL</sequence>
<keyword evidence="7 10" id="KW-0472">Membrane</keyword>
<dbReference type="Gramene" id="Jr06_08700_p1">
    <property type="protein sequence ID" value="cds.Jr06_08700_p1"/>
    <property type="gene ID" value="Jr06_08700"/>
</dbReference>
<dbReference type="InterPro" id="IPR013210">
    <property type="entry name" value="LRR_N_plant-typ"/>
</dbReference>
<evidence type="ECO:0000256" key="8">
    <source>
        <dbReference type="ARBA" id="ARBA00023170"/>
    </source>
</evidence>
<keyword evidence="9" id="KW-0325">Glycoprotein</keyword>
<comment type="subcellular location">
    <subcellularLocation>
        <location evidence="1">Membrane</location>
        <topology evidence="1">Single-pass type I membrane protein</topology>
    </subcellularLocation>
</comment>
<keyword evidence="6 10" id="KW-1133">Transmembrane helix</keyword>
<dbReference type="GO" id="GO:0016020">
    <property type="term" value="C:membrane"/>
    <property type="evidence" value="ECO:0007669"/>
    <property type="project" value="UniProtKB-SubCell"/>
</dbReference>
<dbReference type="SUPFAM" id="SSF52058">
    <property type="entry name" value="L domain-like"/>
    <property type="match status" value="1"/>
</dbReference>
<dbReference type="Proteomes" id="UP000619265">
    <property type="component" value="Unassembled WGS sequence"/>
</dbReference>
<evidence type="ECO:0000256" key="10">
    <source>
        <dbReference type="SAM" id="Phobius"/>
    </source>
</evidence>
<dbReference type="OrthoDB" id="1394818at2759"/>
<feature type="domain" description="Leucine-rich repeat-containing N-terminal plant-type" evidence="11">
    <location>
        <begin position="37"/>
        <end position="87"/>
    </location>
</feature>
<dbReference type="KEGG" id="jre:108995524"/>
<evidence type="ECO:0000256" key="1">
    <source>
        <dbReference type="ARBA" id="ARBA00004479"/>
    </source>
</evidence>